<dbReference type="InterPro" id="IPR055348">
    <property type="entry name" value="DctQ"/>
</dbReference>
<evidence type="ECO:0000256" key="1">
    <source>
        <dbReference type="ARBA" id="ARBA00004429"/>
    </source>
</evidence>
<accession>A0AAU7KLG3</accession>
<evidence type="ECO:0000259" key="10">
    <source>
        <dbReference type="Pfam" id="PF04290"/>
    </source>
</evidence>
<keyword evidence="4 9" id="KW-0997">Cell inner membrane</keyword>
<comment type="subcellular location">
    <subcellularLocation>
        <location evidence="1 9">Cell inner membrane</location>
        <topology evidence="1 9">Multi-pass membrane protein</topology>
    </subcellularLocation>
</comment>
<evidence type="ECO:0000256" key="2">
    <source>
        <dbReference type="ARBA" id="ARBA00022448"/>
    </source>
</evidence>
<dbReference type="EMBL" id="CP098827">
    <property type="protein sequence ID" value="XBO72249.1"/>
    <property type="molecule type" value="Genomic_DNA"/>
</dbReference>
<dbReference type="PANTHER" id="PTHR35011:SF2">
    <property type="entry name" value="2,3-DIKETO-L-GULONATE TRAP TRANSPORTER SMALL PERMEASE PROTEIN YIAM"/>
    <property type="match status" value="1"/>
</dbReference>
<feature type="domain" description="Tripartite ATP-independent periplasmic transporters DctQ component" evidence="10">
    <location>
        <begin position="24"/>
        <end position="150"/>
    </location>
</feature>
<reference evidence="11" key="1">
    <citation type="submission" date="2022-06" db="EMBL/GenBank/DDBJ databases">
        <title>A novel DMS-producing enzyme.</title>
        <authorList>
            <person name="Zhang Y."/>
        </authorList>
    </citation>
    <scope>NUCLEOTIDE SEQUENCE</scope>
    <source>
        <strain evidence="11">RT37</strain>
    </source>
</reference>
<evidence type="ECO:0000256" key="5">
    <source>
        <dbReference type="ARBA" id="ARBA00022692"/>
    </source>
</evidence>
<evidence type="ECO:0000256" key="9">
    <source>
        <dbReference type="RuleBase" id="RU369079"/>
    </source>
</evidence>
<evidence type="ECO:0000256" key="6">
    <source>
        <dbReference type="ARBA" id="ARBA00022989"/>
    </source>
</evidence>
<feature type="transmembrane region" description="Helical" evidence="9">
    <location>
        <begin position="125"/>
        <end position="146"/>
    </location>
</feature>
<feature type="transmembrane region" description="Helical" evidence="9">
    <location>
        <begin position="12"/>
        <end position="32"/>
    </location>
</feature>
<protein>
    <recommendedName>
        <fullName evidence="9">TRAP transporter small permease protein</fullName>
    </recommendedName>
</protein>
<evidence type="ECO:0000256" key="8">
    <source>
        <dbReference type="ARBA" id="ARBA00038436"/>
    </source>
</evidence>
<dbReference type="GO" id="GO:0015740">
    <property type="term" value="P:C4-dicarboxylate transport"/>
    <property type="evidence" value="ECO:0007669"/>
    <property type="project" value="TreeGrafter"/>
</dbReference>
<keyword evidence="5 9" id="KW-0812">Transmembrane</keyword>
<dbReference type="GO" id="GO:0022857">
    <property type="term" value="F:transmembrane transporter activity"/>
    <property type="evidence" value="ECO:0007669"/>
    <property type="project" value="UniProtKB-UniRule"/>
</dbReference>
<dbReference type="InterPro" id="IPR007387">
    <property type="entry name" value="TRAP_DctQ"/>
</dbReference>
<proteinExistence type="inferred from homology"/>
<evidence type="ECO:0000256" key="7">
    <source>
        <dbReference type="ARBA" id="ARBA00023136"/>
    </source>
</evidence>
<evidence type="ECO:0000256" key="4">
    <source>
        <dbReference type="ARBA" id="ARBA00022519"/>
    </source>
</evidence>
<feature type="transmembrane region" description="Helical" evidence="9">
    <location>
        <begin position="85"/>
        <end position="105"/>
    </location>
</feature>
<dbReference type="GO" id="GO:0005886">
    <property type="term" value="C:plasma membrane"/>
    <property type="evidence" value="ECO:0007669"/>
    <property type="project" value="UniProtKB-SubCell"/>
</dbReference>
<comment type="function">
    <text evidence="9">Part of the tripartite ATP-independent periplasmic (TRAP) transport system.</text>
</comment>
<evidence type="ECO:0000256" key="3">
    <source>
        <dbReference type="ARBA" id="ARBA00022475"/>
    </source>
</evidence>
<keyword evidence="2 9" id="KW-0813">Transport</keyword>
<dbReference type="AlphaFoldDB" id="A0AAU7KLG3"/>
<gene>
    <name evidence="11" type="ORF">NFG58_05930</name>
</gene>
<comment type="subunit">
    <text evidence="9">The complex comprises the extracytoplasmic solute receptor protein and the two transmembrane proteins.</text>
</comment>
<dbReference type="PANTHER" id="PTHR35011">
    <property type="entry name" value="2,3-DIKETO-L-GULONATE TRAP TRANSPORTER SMALL PERMEASE PROTEIN YIAM"/>
    <property type="match status" value="1"/>
</dbReference>
<dbReference type="RefSeq" id="WP_222515403.1">
    <property type="nucleotide sequence ID" value="NZ_CP098827.1"/>
</dbReference>
<feature type="transmembrane region" description="Helical" evidence="9">
    <location>
        <begin position="47"/>
        <end position="64"/>
    </location>
</feature>
<keyword evidence="3" id="KW-1003">Cell membrane</keyword>
<evidence type="ECO:0000313" key="11">
    <source>
        <dbReference type="EMBL" id="XBO72249.1"/>
    </source>
</evidence>
<organism evidence="11">
    <name type="scientific">Halomonas sp. RT37</name>
    <dbReference type="NCBI Taxonomy" id="2950872"/>
    <lineage>
        <taxon>Bacteria</taxon>
        <taxon>Pseudomonadati</taxon>
        <taxon>Pseudomonadota</taxon>
        <taxon>Gammaproteobacteria</taxon>
        <taxon>Oceanospirillales</taxon>
        <taxon>Halomonadaceae</taxon>
        <taxon>Halomonas</taxon>
    </lineage>
</organism>
<keyword evidence="7 9" id="KW-0472">Membrane</keyword>
<sequence>MNRLWKLVDNLENWLCQLLLVTFVALLFAQIMLRNLFSYSLPWADELATYAFVWFAYLGAVYAAKKSAHNRVTFQFRFFPRWVEVACGALTDLIWIAFNLVFIWLSYDFVFNKMNTFWKSQTLGIPMKVFYLILPLAFVLMTLRILQNNYLRFVKHREPVDPEAEAIAEAKSSTLSSSNEKGD</sequence>
<dbReference type="Pfam" id="PF04290">
    <property type="entry name" value="DctQ"/>
    <property type="match status" value="1"/>
</dbReference>
<keyword evidence="6 9" id="KW-1133">Transmembrane helix</keyword>
<comment type="similarity">
    <text evidence="8 9">Belongs to the TRAP transporter small permease family.</text>
</comment>
<name>A0AAU7KLG3_9GAMM</name>